<accession>A0AAX1K6M8</accession>
<dbReference type="PANTHER" id="PTHR35866:SF1">
    <property type="entry name" value="YKGJ FAMILY CYSTEINE CLUSTER PROTEIN"/>
    <property type="match status" value="1"/>
</dbReference>
<evidence type="ECO:0000313" key="2">
    <source>
        <dbReference type="Proteomes" id="UP000595884"/>
    </source>
</evidence>
<evidence type="ECO:0000313" key="1">
    <source>
        <dbReference type="EMBL" id="QQL48128.1"/>
    </source>
</evidence>
<dbReference type="InterPro" id="IPR005358">
    <property type="entry name" value="Puta_zinc/iron-chelating_dom"/>
</dbReference>
<reference evidence="2" key="1">
    <citation type="submission" date="2020-12" db="EMBL/GenBank/DDBJ databases">
        <authorList>
            <person name="Wen Z.T."/>
        </authorList>
    </citation>
    <scope>NUCLEOTIDE SEQUENCE [LARGE SCALE GENOMIC DNA]</scope>
    <source>
        <strain evidence="2">27-3</strain>
    </source>
</reference>
<dbReference type="EMBL" id="CP066294">
    <property type="protein sequence ID" value="QQL48128.1"/>
    <property type="molecule type" value="Genomic_DNA"/>
</dbReference>
<dbReference type="AlphaFoldDB" id="A0AAX1K6M8"/>
<dbReference type="PANTHER" id="PTHR35866">
    <property type="entry name" value="PUTATIVE-RELATED"/>
    <property type="match status" value="1"/>
</dbReference>
<organism evidence="1 2">
    <name type="scientific">Streptococcus mutans</name>
    <dbReference type="NCBI Taxonomy" id="1309"/>
    <lineage>
        <taxon>Bacteria</taxon>
        <taxon>Bacillati</taxon>
        <taxon>Bacillota</taxon>
        <taxon>Bacilli</taxon>
        <taxon>Lactobacillales</taxon>
        <taxon>Streptococcaceae</taxon>
        <taxon>Streptococcus</taxon>
    </lineage>
</organism>
<dbReference type="Proteomes" id="UP000595884">
    <property type="component" value="Chromosome"/>
</dbReference>
<gene>
    <name evidence="1" type="ORF">IGS65_004600</name>
</gene>
<dbReference type="Pfam" id="PF03692">
    <property type="entry name" value="CxxCxxCC"/>
    <property type="match status" value="1"/>
</dbReference>
<dbReference type="RefSeq" id="WP_192072136.1">
    <property type="nucleotide sequence ID" value="NZ_CP066294.2"/>
</dbReference>
<proteinExistence type="predicted"/>
<protein>
    <submittedName>
        <fullName evidence="1">YkgJ family cysteine cluster protein</fullName>
    </submittedName>
</protein>
<name>A0AAX1K6M8_STRMG</name>
<sequence length="179" mass="21010">MTQEIDIGKYYQLALQKQKEHRKFLATLKKKAPKNLDKIVQEVHTEVFKEIDCTKCANCCKIKEIDCTKCANCCKILGPLFTEADISRIAKHFRMRLPVFEDMYLRVDEDNDKVFKSMPCPFLGEDNLCSIYDIRPKACREFPHTDRKKIYQINHLTIQNTLICPAVYLFVEKLQERLA</sequence>